<dbReference type="GO" id="GO:0009252">
    <property type="term" value="P:peptidoglycan biosynthetic process"/>
    <property type="evidence" value="ECO:0007669"/>
    <property type="project" value="UniProtKB-KW"/>
</dbReference>
<evidence type="ECO:0000256" key="2">
    <source>
        <dbReference type="ARBA" id="ARBA00022679"/>
    </source>
</evidence>
<evidence type="ECO:0000256" key="4">
    <source>
        <dbReference type="ARBA" id="ARBA00022984"/>
    </source>
</evidence>
<dbReference type="InterPro" id="IPR016181">
    <property type="entry name" value="Acyl_CoA_acyltransferase"/>
</dbReference>
<dbReference type="Proteomes" id="UP000445000">
    <property type="component" value="Unassembled WGS sequence"/>
</dbReference>
<dbReference type="InterPro" id="IPR003447">
    <property type="entry name" value="FEMABX"/>
</dbReference>
<keyword evidence="5" id="KW-0012">Acyltransferase</keyword>
<comment type="similarity">
    <text evidence="1">Belongs to the FemABX family.</text>
</comment>
<evidence type="ECO:0000313" key="9">
    <source>
        <dbReference type="Proteomes" id="UP000445000"/>
    </source>
</evidence>
<keyword evidence="3" id="KW-0133">Cell shape</keyword>
<evidence type="ECO:0000256" key="5">
    <source>
        <dbReference type="ARBA" id="ARBA00023315"/>
    </source>
</evidence>
<protein>
    <submittedName>
        <fullName evidence="8">Methicillin resistance protein</fullName>
    </submittedName>
</protein>
<evidence type="ECO:0000256" key="6">
    <source>
        <dbReference type="ARBA" id="ARBA00023316"/>
    </source>
</evidence>
<dbReference type="SUPFAM" id="SSF55729">
    <property type="entry name" value="Acyl-CoA N-acyltransferases (Nat)"/>
    <property type="match status" value="2"/>
</dbReference>
<dbReference type="InterPro" id="IPR038740">
    <property type="entry name" value="BioF2-like_GNAT_dom"/>
</dbReference>
<dbReference type="GO" id="GO:0016755">
    <property type="term" value="F:aminoacyltransferase activity"/>
    <property type="evidence" value="ECO:0007669"/>
    <property type="project" value="InterPro"/>
</dbReference>
<sequence>MDAGMSQPSLEMNRWRAWDAFLEASAAGFMQSSWYADFRASVGYKCFGVVLKDEETVVGGAMVIKWSYSPSECFYYICDGPVLANDESTALATFRAILDSIETHRRAETQTVSHLRIEPRWSALPSFVQGFQPLGGPDPYTEPRATLWIDLRLSQQALLAQMKPKGRYNIRVARRHGVTIVEDTSERGLADFVRIYKRTAQRQQMDPKPPGYFRALLALLGARQQVSLFFAEHEGKRLAAALVVYFGRRATYFFGGSLALKRRVMAPYLLHFEIMRHAQARGCEWYDLWGVAPPGHMDDPWQDISVFKRKFGGVEVSLVPTLDYIYDQAAYERYLETLREPAVA</sequence>
<dbReference type="PANTHER" id="PTHR36174">
    <property type="entry name" value="LIPID II:GLYCINE GLYCYLTRANSFERASE"/>
    <property type="match status" value="1"/>
</dbReference>
<dbReference type="InterPro" id="IPR050644">
    <property type="entry name" value="PG_Glycine_Bridge_Synth"/>
</dbReference>
<keyword evidence="2" id="KW-0808">Transferase</keyword>
<feature type="domain" description="BioF2-like acetyltransferase" evidence="7">
    <location>
        <begin position="167"/>
        <end position="290"/>
    </location>
</feature>
<reference evidence="9" key="1">
    <citation type="submission" date="2020-01" db="EMBL/GenBank/DDBJ databases">
        <title>'Steroidobacter agaridevorans' sp. nov., agar-degrading bacteria isolated from rhizosphere soils.</title>
        <authorList>
            <person name="Ikenaga M."/>
            <person name="Kataoka M."/>
            <person name="Murouchi A."/>
            <person name="Katsuragi S."/>
            <person name="Sakai M."/>
        </authorList>
    </citation>
    <scope>NUCLEOTIDE SEQUENCE [LARGE SCALE GENOMIC DNA]</scope>
    <source>
        <strain evidence="9">YU21-B</strain>
    </source>
</reference>
<evidence type="ECO:0000256" key="1">
    <source>
        <dbReference type="ARBA" id="ARBA00009943"/>
    </source>
</evidence>
<evidence type="ECO:0000256" key="3">
    <source>
        <dbReference type="ARBA" id="ARBA00022960"/>
    </source>
</evidence>
<keyword evidence="9" id="KW-1185">Reference proteome</keyword>
<dbReference type="GO" id="GO:0008360">
    <property type="term" value="P:regulation of cell shape"/>
    <property type="evidence" value="ECO:0007669"/>
    <property type="project" value="UniProtKB-KW"/>
</dbReference>
<name>A0A829Y8G7_9GAMM</name>
<comment type="caution">
    <text evidence="8">The sequence shown here is derived from an EMBL/GenBank/DDBJ whole genome shotgun (WGS) entry which is preliminary data.</text>
</comment>
<accession>A0A829Y8G7</accession>
<dbReference type="Pfam" id="PF13480">
    <property type="entry name" value="Acetyltransf_6"/>
    <property type="match status" value="1"/>
</dbReference>
<keyword evidence="6" id="KW-0961">Cell wall biogenesis/degradation</keyword>
<keyword evidence="4" id="KW-0573">Peptidoglycan synthesis</keyword>
<gene>
    <name evidence="8" type="ORF">GCM10011487_15840</name>
</gene>
<dbReference type="AlphaFoldDB" id="A0A829Y8G7"/>
<evidence type="ECO:0000259" key="7">
    <source>
        <dbReference type="Pfam" id="PF13480"/>
    </source>
</evidence>
<dbReference type="PANTHER" id="PTHR36174:SF1">
    <property type="entry name" value="LIPID II:GLYCINE GLYCYLTRANSFERASE"/>
    <property type="match status" value="1"/>
</dbReference>
<organism evidence="8 9">
    <name type="scientific">Steroidobacter agaridevorans</name>
    <dbReference type="NCBI Taxonomy" id="2695856"/>
    <lineage>
        <taxon>Bacteria</taxon>
        <taxon>Pseudomonadati</taxon>
        <taxon>Pseudomonadota</taxon>
        <taxon>Gammaproteobacteria</taxon>
        <taxon>Steroidobacterales</taxon>
        <taxon>Steroidobacteraceae</taxon>
        <taxon>Steroidobacter</taxon>
    </lineage>
</organism>
<dbReference type="GO" id="GO:0071555">
    <property type="term" value="P:cell wall organization"/>
    <property type="evidence" value="ECO:0007669"/>
    <property type="project" value="UniProtKB-KW"/>
</dbReference>
<evidence type="ECO:0000313" key="8">
    <source>
        <dbReference type="EMBL" id="GFE79584.1"/>
    </source>
</evidence>
<dbReference type="PROSITE" id="PS51191">
    <property type="entry name" value="FEMABX"/>
    <property type="match status" value="1"/>
</dbReference>
<dbReference type="Gene3D" id="3.40.630.30">
    <property type="match status" value="2"/>
</dbReference>
<dbReference type="EMBL" id="BLJN01000001">
    <property type="protein sequence ID" value="GFE79584.1"/>
    <property type="molecule type" value="Genomic_DNA"/>
</dbReference>
<proteinExistence type="inferred from homology"/>